<comment type="caution">
    <text evidence="2">The sequence shown here is derived from an EMBL/GenBank/DDBJ whole genome shotgun (WGS) entry which is preliminary data.</text>
</comment>
<accession>A0AAD5X1Y9</accession>
<feature type="region of interest" description="Disordered" evidence="1">
    <location>
        <begin position="58"/>
        <end position="122"/>
    </location>
</feature>
<keyword evidence="3" id="KW-1185">Reference proteome</keyword>
<gene>
    <name evidence="2" type="ORF">HK097_001397</name>
</gene>
<feature type="region of interest" description="Disordered" evidence="1">
    <location>
        <begin position="229"/>
        <end position="270"/>
    </location>
</feature>
<organism evidence="2 3">
    <name type="scientific">Rhizophlyctis rosea</name>
    <dbReference type="NCBI Taxonomy" id="64517"/>
    <lineage>
        <taxon>Eukaryota</taxon>
        <taxon>Fungi</taxon>
        <taxon>Fungi incertae sedis</taxon>
        <taxon>Chytridiomycota</taxon>
        <taxon>Chytridiomycota incertae sedis</taxon>
        <taxon>Chytridiomycetes</taxon>
        <taxon>Rhizophlyctidales</taxon>
        <taxon>Rhizophlyctidaceae</taxon>
        <taxon>Rhizophlyctis</taxon>
    </lineage>
</organism>
<reference evidence="2" key="1">
    <citation type="submission" date="2020-05" db="EMBL/GenBank/DDBJ databases">
        <title>Phylogenomic resolution of chytrid fungi.</title>
        <authorList>
            <person name="Stajich J.E."/>
            <person name="Amses K."/>
            <person name="Simmons R."/>
            <person name="Seto K."/>
            <person name="Myers J."/>
            <person name="Bonds A."/>
            <person name="Quandt C.A."/>
            <person name="Barry K."/>
            <person name="Liu P."/>
            <person name="Grigoriev I."/>
            <person name="Longcore J.E."/>
            <person name="James T.Y."/>
        </authorList>
    </citation>
    <scope>NUCLEOTIDE SEQUENCE</scope>
    <source>
        <strain evidence="2">JEL0318</strain>
    </source>
</reference>
<dbReference type="InterPro" id="IPR036770">
    <property type="entry name" value="Ankyrin_rpt-contain_sf"/>
</dbReference>
<name>A0AAD5X1Y9_9FUNG</name>
<evidence type="ECO:0000313" key="3">
    <source>
        <dbReference type="Proteomes" id="UP001212841"/>
    </source>
</evidence>
<dbReference type="AlphaFoldDB" id="A0AAD5X1Y9"/>
<feature type="non-terminal residue" evidence="2">
    <location>
        <position position="1"/>
    </location>
</feature>
<feature type="compositionally biased region" description="Pro residues" evidence="1">
    <location>
        <begin position="68"/>
        <end position="92"/>
    </location>
</feature>
<proteinExistence type="predicted"/>
<dbReference type="EMBL" id="JADGJD010001278">
    <property type="protein sequence ID" value="KAJ3044670.1"/>
    <property type="molecule type" value="Genomic_DNA"/>
</dbReference>
<sequence length="689" mass="74616">MHTTKAPLLFSRQPKGYFPTCTRGGTVTSQGSVKSGSDDAVVEEWGVSGRVASAAEESGGGVGLYCRSPPPLVGMKRPSPPSPSSLPKPLPNTHPRRKARLSKPSVPVFSPPPLASPTTFKPPNRSLATVTSIPADVLELLFMHVDSPQQLSWSCRTFHGISKSPLVKARWLLWDPVERFGMCVDVMRIRNLTYTPGSIMNDATCTNLMAMMLRRRAILRIRGGDTRLPIKRKQSVEPSTDDAIPQQPSDDQPDQPSSPAEPPKSTWNPTSIPDVDRILILLWDWTTRNGYLTSIQYVLSFAESLPRSYARKAAALNLGKYTVTTNTALEDLPLTEAWIWAGVVNAVQSGNVESLEAVLEYRRRMGKGGVDVGSLVGEAAGKAQVGMVEYLFGCCDGKKNEGVGGGGASVSGKVIKKKKKVRREGGKEVRVPSLRKVKEKEKEGPGRACDDVSSIPLLANEQGSTSPPPMTYTPPTQTQLNNALEAVSMLLVTTHTSTSQPPTPTPTKTIIQILLSRGARLASLGPALAVTSSQNTKSLTHFFLSECPTYLKSTRPLKPSPTSPFTTILDTLEDRTRRAPAFVNNEIGLTYLLHVAMVHAAQNGHYGTVKYCVEMGGDVKGFAGVEGLEVAARDGHSHVVKFLVSREAWSWKAVASTCGRGDTSTLRFLLKLKGEEREWDDAGEGGEEP</sequence>
<dbReference type="SUPFAM" id="SSF48403">
    <property type="entry name" value="Ankyrin repeat"/>
    <property type="match status" value="1"/>
</dbReference>
<dbReference type="Gene3D" id="1.25.40.20">
    <property type="entry name" value="Ankyrin repeat-containing domain"/>
    <property type="match status" value="1"/>
</dbReference>
<evidence type="ECO:0000256" key="1">
    <source>
        <dbReference type="SAM" id="MobiDB-lite"/>
    </source>
</evidence>
<evidence type="ECO:0000313" key="2">
    <source>
        <dbReference type="EMBL" id="KAJ3044670.1"/>
    </source>
</evidence>
<dbReference type="Proteomes" id="UP001212841">
    <property type="component" value="Unassembled WGS sequence"/>
</dbReference>
<feature type="compositionally biased region" description="Low complexity" evidence="1">
    <location>
        <begin position="245"/>
        <end position="258"/>
    </location>
</feature>
<protein>
    <submittedName>
        <fullName evidence="2">Uncharacterized protein</fullName>
    </submittedName>
</protein>